<name>A0A062U9Y5_9PROT</name>
<dbReference type="InterPro" id="IPR011577">
    <property type="entry name" value="Cyt_b561_bac/Ni-Hgenase"/>
</dbReference>
<keyword evidence="5" id="KW-0472">Membrane</keyword>
<dbReference type="SUPFAM" id="SSF81342">
    <property type="entry name" value="Transmembrane di-heme cytochromes"/>
    <property type="match status" value="1"/>
</dbReference>
<dbReference type="GO" id="GO:0009055">
    <property type="term" value="F:electron transfer activity"/>
    <property type="evidence" value="ECO:0007669"/>
    <property type="project" value="InterPro"/>
</dbReference>
<evidence type="ECO:0000256" key="5">
    <source>
        <dbReference type="ARBA" id="ARBA00023136"/>
    </source>
</evidence>
<comment type="caution">
    <text evidence="7">The sequence shown here is derived from an EMBL/GenBank/DDBJ whole genome shotgun (WGS) entry which is preliminary data.</text>
</comment>
<proteinExistence type="predicted"/>
<gene>
    <name evidence="7" type="ORF">HY3_00960</name>
</gene>
<dbReference type="PANTHER" id="PTHR30485">
    <property type="entry name" value="NI/FE-HYDROGENASE 1 B-TYPE CYTOCHROME SUBUNIT"/>
    <property type="match status" value="1"/>
</dbReference>
<dbReference type="RefSeq" id="WP_034823758.1">
    <property type="nucleotide sequence ID" value="NZ_AWFA01000001.1"/>
</dbReference>
<keyword evidence="3" id="KW-0812">Transmembrane</keyword>
<sequence>MNQSSSRQTVWDPLVRIGHWTLVIAFFTAYFAGDDLFNIHTWAGYVVATYVVVRIVWGLVGTRHARFADFVRGPGAVFGYLRGLFTGKVPDYAGHNPAGGAMVVALLFSLAMTTSAGMALYAVEDNAGPLAGIVTEATFAPLAANFGENEEEEEHERDGGHEESGAEELLEGVHKAFVYITLALVGLHLAGVVASSLVHKENLARAMVTGHKKAHDAEHGDA</sequence>
<dbReference type="InterPro" id="IPR051542">
    <property type="entry name" value="Hydrogenase_cytochrome"/>
</dbReference>
<dbReference type="Pfam" id="PF01292">
    <property type="entry name" value="Ni_hydr_CYTB"/>
    <property type="match status" value="1"/>
</dbReference>
<evidence type="ECO:0000259" key="6">
    <source>
        <dbReference type="Pfam" id="PF01292"/>
    </source>
</evidence>
<dbReference type="GO" id="GO:0005886">
    <property type="term" value="C:plasma membrane"/>
    <property type="evidence" value="ECO:0007669"/>
    <property type="project" value="UniProtKB-SubCell"/>
</dbReference>
<keyword evidence="4" id="KW-1133">Transmembrane helix</keyword>
<reference evidence="7 8" key="1">
    <citation type="submission" date="2013-04" db="EMBL/GenBank/DDBJ databases">
        <title>Hyphomonas sp. T24B3 Genome Sequencing.</title>
        <authorList>
            <person name="Lai Q."/>
            <person name="Shao Z."/>
        </authorList>
    </citation>
    <scope>NUCLEOTIDE SEQUENCE [LARGE SCALE GENOMIC DNA]</scope>
    <source>
        <strain evidence="7 8">T24B3</strain>
    </source>
</reference>
<evidence type="ECO:0000313" key="8">
    <source>
        <dbReference type="Proteomes" id="UP000249123"/>
    </source>
</evidence>
<evidence type="ECO:0000256" key="3">
    <source>
        <dbReference type="ARBA" id="ARBA00022692"/>
    </source>
</evidence>
<evidence type="ECO:0000313" key="7">
    <source>
        <dbReference type="EMBL" id="RAN36181.1"/>
    </source>
</evidence>
<evidence type="ECO:0000256" key="1">
    <source>
        <dbReference type="ARBA" id="ARBA00004651"/>
    </source>
</evidence>
<dbReference type="GO" id="GO:0020037">
    <property type="term" value="F:heme binding"/>
    <property type="evidence" value="ECO:0007669"/>
    <property type="project" value="TreeGrafter"/>
</dbReference>
<protein>
    <recommendedName>
        <fullName evidence="6">Cytochrome b561 bacterial/Ni-hydrogenase domain-containing protein</fullName>
    </recommendedName>
</protein>
<evidence type="ECO:0000256" key="2">
    <source>
        <dbReference type="ARBA" id="ARBA00022475"/>
    </source>
</evidence>
<dbReference type="eggNOG" id="COG3658">
    <property type="taxonomic scope" value="Bacteria"/>
</dbReference>
<dbReference type="Proteomes" id="UP000249123">
    <property type="component" value="Unassembled WGS sequence"/>
</dbReference>
<evidence type="ECO:0000256" key="4">
    <source>
        <dbReference type="ARBA" id="ARBA00022989"/>
    </source>
</evidence>
<dbReference type="Gene3D" id="1.20.950.20">
    <property type="entry name" value="Transmembrane di-heme cytochromes, Chain C"/>
    <property type="match status" value="1"/>
</dbReference>
<keyword evidence="2" id="KW-1003">Cell membrane</keyword>
<dbReference type="InterPro" id="IPR016174">
    <property type="entry name" value="Di-haem_cyt_TM"/>
</dbReference>
<dbReference type="STRING" id="1280941.HY2_00110"/>
<dbReference type="EMBL" id="AWFB01000001">
    <property type="protein sequence ID" value="RAN36181.1"/>
    <property type="molecule type" value="Genomic_DNA"/>
</dbReference>
<comment type="subcellular location">
    <subcellularLocation>
        <location evidence="1">Cell membrane</location>
        <topology evidence="1">Multi-pass membrane protein</topology>
    </subcellularLocation>
</comment>
<accession>A0A062U9Y5</accession>
<dbReference type="GO" id="GO:0022904">
    <property type="term" value="P:respiratory electron transport chain"/>
    <property type="evidence" value="ECO:0007669"/>
    <property type="project" value="InterPro"/>
</dbReference>
<keyword evidence="8" id="KW-1185">Reference proteome</keyword>
<dbReference type="AlphaFoldDB" id="A0A062U9Y5"/>
<organism evidence="7 8">
    <name type="scientific">Hyphomonas pacifica</name>
    <dbReference type="NCBI Taxonomy" id="1280941"/>
    <lineage>
        <taxon>Bacteria</taxon>
        <taxon>Pseudomonadati</taxon>
        <taxon>Pseudomonadota</taxon>
        <taxon>Alphaproteobacteria</taxon>
        <taxon>Hyphomonadales</taxon>
        <taxon>Hyphomonadaceae</taxon>
        <taxon>Hyphomonas</taxon>
    </lineage>
</organism>
<feature type="domain" description="Cytochrome b561 bacterial/Ni-hydrogenase" evidence="6">
    <location>
        <begin position="10"/>
        <end position="210"/>
    </location>
</feature>
<dbReference type="PANTHER" id="PTHR30485:SF2">
    <property type="entry name" value="BLL0597 PROTEIN"/>
    <property type="match status" value="1"/>
</dbReference>